<evidence type="ECO:0000256" key="1">
    <source>
        <dbReference type="SAM" id="MobiDB-lite"/>
    </source>
</evidence>
<feature type="transmembrane region" description="Helical" evidence="2">
    <location>
        <begin position="56"/>
        <end position="80"/>
    </location>
</feature>
<feature type="compositionally biased region" description="Pro residues" evidence="1">
    <location>
        <begin position="216"/>
        <end position="231"/>
    </location>
</feature>
<evidence type="ECO:0000313" key="4">
    <source>
        <dbReference type="Proteomes" id="UP000183208"/>
    </source>
</evidence>
<dbReference type="OrthoDB" id="8255504at2"/>
<organism evidence="3 4">
    <name type="scientific">Bradyrhizobium lablabi</name>
    <dbReference type="NCBI Taxonomy" id="722472"/>
    <lineage>
        <taxon>Bacteria</taxon>
        <taxon>Pseudomonadati</taxon>
        <taxon>Pseudomonadota</taxon>
        <taxon>Alphaproteobacteria</taxon>
        <taxon>Hyphomicrobiales</taxon>
        <taxon>Nitrobacteraceae</taxon>
        <taxon>Bradyrhizobium</taxon>
    </lineage>
</organism>
<dbReference type="EMBL" id="FNTI01000001">
    <property type="protein sequence ID" value="SEE47982.1"/>
    <property type="molecule type" value="Genomic_DNA"/>
</dbReference>
<name>A0A1H5J684_9BRAD</name>
<gene>
    <name evidence="3" type="ORF">SAMN05444171_7664</name>
</gene>
<keyword evidence="2" id="KW-1133">Transmembrane helix</keyword>
<keyword evidence="2" id="KW-0472">Membrane</keyword>
<feature type="transmembrane region" description="Helical" evidence="2">
    <location>
        <begin position="20"/>
        <end position="44"/>
    </location>
</feature>
<sequence length="231" mass="25407">MPTHIERSGDLLTIQQDVPWLSRLLMLPLLLGSGYLFRIFFLSVGDVLGGVKESELLAGQIICLVGGLLIGVPGLMGFLIRNSLVIDKAQGKVTKFYDYRLFSIPSSFDLSHVSLITITWEDLLEQNKTGPDRDIFNVNLVRPRDHHATMIAFFRTLKEATDLANELSVALGIHVKDLSDTEPDEDCDPEQLDSATPSNPRLQGVLRGSPRQTNTPPQPSARPPGSAPARP</sequence>
<keyword evidence="2" id="KW-0812">Transmembrane</keyword>
<evidence type="ECO:0000256" key="2">
    <source>
        <dbReference type="SAM" id="Phobius"/>
    </source>
</evidence>
<dbReference type="AlphaFoldDB" id="A0A1H5J684"/>
<accession>A0A1H5J684</accession>
<dbReference type="RefSeq" id="WP_143039834.1">
    <property type="nucleotide sequence ID" value="NZ_FNTI01000001.1"/>
</dbReference>
<protein>
    <submittedName>
        <fullName evidence="3">Uncharacterized protein</fullName>
    </submittedName>
</protein>
<dbReference type="Proteomes" id="UP000183208">
    <property type="component" value="Unassembled WGS sequence"/>
</dbReference>
<reference evidence="3 4" key="1">
    <citation type="submission" date="2016-10" db="EMBL/GenBank/DDBJ databases">
        <authorList>
            <person name="de Groot N.N."/>
        </authorList>
    </citation>
    <scope>NUCLEOTIDE SEQUENCE [LARGE SCALE GENOMIC DNA]</scope>
    <source>
        <strain evidence="3 4">GAS522</strain>
    </source>
</reference>
<proteinExistence type="predicted"/>
<feature type="region of interest" description="Disordered" evidence="1">
    <location>
        <begin position="179"/>
        <end position="231"/>
    </location>
</feature>
<evidence type="ECO:0000313" key="3">
    <source>
        <dbReference type="EMBL" id="SEE47982.1"/>
    </source>
</evidence>
<feature type="compositionally biased region" description="Acidic residues" evidence="1">
    <location>
        <begin position="180"/>
        <end position="191"/>
    </location>
</feature>